<dbReference type="EMBL" id="JBIAXI010000007">
    <property type="protein sequence ID" value="MFF4773770.1"/>
    <property type="molecule type" value="Genomic_DNA"/>
</dbReference>
<accession>A0ABW6V3G4</accession>
<protein>
    <submittedName>
        <fullName evidence="1">Toxin-antitoxin system HicB family antitoxin</fullName>
    </submittedName>
</protein>
<dbReference type="InterPro" id="IPR013321">
    <property type="entry name" value="Arc_rbn_hlx_hlx"/>
</dbReference>
<dbReference type="Gene3D" id="1.10.1220.10">
    <property type="entry name" value="Met repressor-like"/>
    <property type="match status" value="1"/>
</dbReference>
<name>A0ABW6V3G4_MICFU</name>
<organism evidence="1 2">
    <name type="scientific">Microtetraspora fusca</name>
    <dbReference type="NCBI Taxonomy" id="1997"/>
    <lineage>
        <taxon>Bacteria</taxon>
        <taxon>Bacillati</taxon>
        <taxon>Actinomycetota</taxon>
        <taxon>Actinomycetes</taxon>
        <taxon>Streptosporangiales</taxon>
        <taxon>Streptosporangiaceae</taxon>
        <taxon>Microtetraspora</taxon>
    </lineage>
</organism>
<dbReference type="SUPFAM" id="SSF47598">
    <property type="entry name" value="Ribbon-helix-helix"/>
    <property type="match status" value="1"/>
</dbReference>
<dbReference type="InterPro" id="IPR008651">
    <property type="entry name" value="Uncharacterised_HicB"/>
</dbReference>
<dbReference type="Pfam" id="PF05534">
    <property type="entry name" value="HicB"/>
    <property type="match status" value="1"/>
</dbReference>
<dbReference type="RefSeq" id="WP_387342179.1">
    <property type="nucleotide sequence ID" value="NZ_JBIAXI010000007.1"/>
</dbReference>
<evidence type="ECO:0000313" key="1">
    <source>
        <dbReference type="EMBL" id="MFF4773770.1"/>
    </source>
</evidence>
<dbReference type="InterPro" id="IPR010985">
    <property type="entry name" value="Ribbon_hlx_hlx"/>
</dbReference>
<gene>
    <name evidence="1" type="ORF">ACFY05_13010</name>
</gene>
<keyword evidence="2" id="KW-1185">Reference proteome</keyword>
<dbReference type="Proteomes" id="UP001602119">
    <property type="component" value="Unassembled WGS sequence"/>
</dbReference>
<proteinExistence type="predicted"/>
<sequence>MIRGAPRESLNLRVPPELKRQIEEYAAQAGISINAAACVLLAEGLRVEERRRKR</sequence>
<reference evidence="1 2" key="1">
    <citation type="submission" date="2024-10" db="EMBL/GenBank/DDBJ databases">
        <title>The Natural Products Discovery Center: Release of the First 8490 Sequenced Strains for Exploring Actinobacteria Biosynthetic Diversity.</title>
        <authorList>
            <person name="Kalkreuter E."/>
            <person name="Kautsar S.A."/>
            <person name="Yang D."/>
            <person name="Bader C.D."/>
            <person name="Teijaro C.N."/>
            <person name="Fluegel L."/>
            <person name="Davis C.M."/>
            <person name="Simpson J.R."/>
            <person name="Lauterbach L."/>
            <person name="Steele A.D."/>
            <person name="Gui C."/>
            <person name="Meng S."/>
            <person name="Li G."/>
            <person name="Viehrig K."/>
            <person name="Ye F."/>
            <person name="Su P."/>
            <person name="Kiefer A.F."/>
            <person name="Nichols A."/>
            <person name="Cepeda A.J."/>
            <person name="Yan W."/>
            <person name="Fan B."/>
            <person name="Jiang Y."/>
            <person name="Adhikari A."/>
            <person name="Zheng C.-J."/>
            <person name="Schuster L."/>
            <person name="Cowan T.M."/>
            <person name="Smanski M.J."/>
            <person name="Chevrette M.G."/>
            <person name="De Carvalho L.P.S."/>
            <person name="Shen B."/>
        </authorList>
    </citation>
    <scope>NUCLEOTIDE SEQUENCE [LARGE SCALE GENOMIC DNA]</scope>
    <source>
        <strain evidence="1 2">NPDC001281</strain>
    </source>
</reference>
<evidence type="ECO:0000313" key="2">
    <source>
        <dbReference type="Proteomes" id="UP001602119"/>
    </source>
</evidence>
<comment type="caution">
    <text evidence="1">The sequence shown here is derived from an EMBL/GenBank/DDBJ whole genome shotgun (WGS) entry which is preliminary data.</text>
</comment>